<evidence type="ECO:0000256" key="7">
    <source>
        <dbReference type="SAM" id="MobiDB-lite"/>
    </source>
</evidence>
<comment type="cofactor">
    <cofactor evidence="2">
        <name>Mg(2+)</name>
        <dbReference type="ChEBI" id="CHEBI:18420"/>
    </cofactor>
</comment>
<feature type="compositionally biased region" description="Pro residues" evidence="7">
    <location>
        <begin position="25"/>
        <end position="34"/>
    </location>
</feature>
<evidence type="ECO:0000256" key="1">
    <source>
        <dbReference type="ARBA" id="ARBA00001936"/>
    </source>
</evidence>
<dbReference type="PANTHER" id="PTHR12992:SF11">
    <property type="entry name" value="MITOCHONDRIAL COENZYME A DIPHOSPHATASE NUDT8"/>
    <property type="match status" value="1"/>
</dbReference>
<dbReference type="GO" id="GO:0010945">
    <property type="term" value="F:coenzyme A diphosphatase activity"/>
    <property type="evidence" value="ECO:0007669"/>
    <property type="project" value="InterPro"/>
</dbReference>
<feature type="region of interest" description="Disordered" evidence="7">
    <location>
        <begin position="108"/>
        <end position="134"/>
    </location>
</feature>
<keyword evidence="6" id="KW-0464">Manganese</keyword>
<dbReference type="InterPro" id="IPR015797">
    <property type="entry name" value="NUDIX_hydrolase-like_dom_sf"/>
</dbReference>
<dbReference type="EMBL" id="CP051775">
    <property type="protein sequence ID" value="QJE74187.1"/>
    <property type="molecule type" value="Genomic_DNA"/>
</dbReference>
<dbReference type="InterPro" id="IPR045121">
    <property type="entry name" value="CoAse"/>
</dbReference>
<accession>A0A858R9Z3</accession>
<dbReference type="SUPFAM" id="SSF55811">
    <property type="entry name" value="Nudix"/>
    <property type="match status" value="1"/>
</dbReference>
<organism evidence="9 10">
    <name type="scientific">Aerophototrophica crusticola</name>
    <dbReference type="NCBI Taxonomy" id="1709002"/>
    <lineage>
        <taxon>Bacteria</taxon>
        <taxon>Pseudomonadati</taxon>
        <taxon>Pseudomonadota</taxon>
        <taxon>Alphaproteobacteria</taxon>
        <taxon>Rhodospirillales</taxon>
        <taxon>Rhodospirillaceae</taxon>
        <taxon>Aerophototrophica</taxon>
    </lineage>
</organism>
<keyword evidence="10" id="KW-1185">Reference proteome</keyword>
<evidence type="ECO:0000313" key="10">
    <source>
        <dbReference type="Proteomes" id="UP000501891"/>
    </source>
</evidence>
<evidence type="ECO:0000259" key="8">
    <source>
        <dbReference type="PROSITE" id="PS51462"/>
    </source>
</evidence>
<dbReference type="Pfam" id="PF00293">
    <property type="entry name" value="NUDIX"/>
    <property type="match status" value="1"/>
</dbReference>
<dbReference type="InterPro" id="IPR000086">
    <property type="entry name" value="NUDIX_hydrolase_dom"/>
</dbReference>
<name>A0A858R9Z3_9PROT</name>
<comment type="cofactor">
    <cofactor evidence="1">
        <name>Mn(2+)</name>
        <dbReference type="ChEBI" id="CHEBI:29035"/>
    </cofactor>
</comment>
<evidence type="ECO:0000313" key="9">
    <source>
        <dbReference type="EMBL" id="QJE74187.1"/>
    </source>
</evidence>
<keyword evidence="4" id="KW-0378">Hydrolase</keyword>
<feature type="region of interest" description="Disordered" evidence="7">
    <location>
        <begin position="1"/>
        <end position="70"/>
    </location>
</feature>
<evidence type="ECO:0000256" key="4">
    <source>
        <dbReference type="ARBA" id="ARBA00022801"/>
    </source>
</evidence>
<feature type="domain" description="Nudix hydrolase" evidence="8">
    <location>
        <begin position="74"/>
        <end position="210"/>
    </location>
</feature>
<sequence length="237" mass="25686">MEHGDLLPPGEDDVKDEAETAAAPAPDPVTPAHPTPTAADIRAVFRSRRGKPTKVIGSRGDHDGNPGLVPPADLRDAAVLVPLVERPGGLTVLLTQRTAHLAAHAGQISFPGGGVEPDDTGPEDTALRETEEEVGLPRERVEVVGRLDTYVTRTGFRVTPVVALVRPPFTLAPDPYEVAEVFEVPLSFILSPQGRRRESREWKGALRHFWVFPYQDRYIWGATAGMLVNLCDVLAEG</sequence>
<evidence type="ECO:0000256" key="5">
    <source>
        <dbReference type="ARBA" id="ARBA00022842"/>
    </source>
</evidence>
<dbReference type="PANTHER" id="PTHR12992">
    <property type="entry name" value="NUDIX HYDROLASE"/>
    <property type="match status" value="1"/>
</dbReference>
<feature type="compositionally biased region" description="Basic and acidic residues" evidence="7">
    <location>
        <begin position="125"/>
        <end position="134"/>
    </location>
</feature>
<gene>
    <name evidence="9" type="ORF">HHL28_14835</name>
</gene>
<evidence type="ECO:0000256" key="2">
    <source>
        <dbReference type="ARBA" id="ARBA00001946"/>
    </source>
</evidence>
<dbReference type="Proteomes" id="UP000501891">
    <property type="component" value="Chromosome"/>
</dbReference>
<dbReference type="GO" id="GO:0046872">
    <property type="term" value="F:metal ion binding"/>
    <property type="evidence" value="ECO:0007669"/>
    <property type="project" value="UniProtKB-KW"/>
</dbReference>
<dbReference type="AlphaFoldDB" id="A0A858R9Z3"/>
<dbReference type="PROSITE" id="PS51462">
    <property type="entry name" value="NUDIX"/>
    <property type="match status" value="1"/>
</dbReference>
<keyword evidence="3" id="KW-0479">Metal-binding</keyword>
<dbReference type="NCBIfam" id="NF007980">
    <property type="entry name" value="PRK10707.1"/>
    <property type="match status" value="1"/>
</dbReference>
<protein>
    <submittedName>
        <fullName evidence="9">CoA pyrophosphatase</fullName>
    </submittedName>
</protein>
<dbReference type="Gene3D" id="3.90.79.10">
    <property type="entry name" value="Nucleoside Triphosphate Pyrophosphohydrolase"/>
    <property type="match status" value="1"/>
</dbReference>
<evidence type="ECO:0000256" key="3">
    <source>
        <dbReference type="ARBA" id="ARBA00022723"/>
    </source>
</evidence>
<dbReference type="CDD" id="cd03426">
    <property type="entry name" value="NUDIX_CoAse_Nudt7"/>
    <property type="match status" value="1"/>
</dbReference>
<proteinExistence type="predicted"/>
<reference evidence="9" key="1">
    <citation type="submission" date="2020-04" db="EMBL/GenBank/DDBJ databases">
        <title>A desert anoxygenic phototrophic bacterium fixes CO2 using RubisCO under aerobic conditions.</title>
        <authorList>
            <person name="Tang K."/>
        </authorList>
    </citation>
    <scope>NUCLEOTIDE SEQUENCE [LARGE SCALE GENOMIC DNA]</scope>
    <source>
        <strain evidence="9">MIMtkB3</strain>
    </source>
</reference>
<evidence type="ECO:0000256" key="6">
    <source>
        <dbReference type="ARBA" id="ARBA00023211"/>
    </source>
</evidence>
<dbReference type="KEGG" id="acru:HHL28_14835"/>
<keyword evidence="5" id="KW-0460">Magnesium</keyword>